<name>A0A843WEQ2_COLES</name>
<feature type="non-terminal residue" evidence="1">
    <location>
        <position position="1"/>
    </location>
</feature>
<comment type="caution">
    <text evidence="1">The sequence shown here is derived from an EMBL/GenBank/DDBJ whole genome shotgun (WGS) entry which is preliminary data.</text>
</comment>
<organism evidence="1 2">
    <name type="scientific">Colocasia esculenta</name>
    <name type="common">Wild taro</name>
    <name type="synonym">Arum esculentum</name>
    <dbReference type="NCBI Taxonomy" id="4460"/>
    <lineage>
        <taxon>Eukaryota</taxon>
        <taxon>Viridiplantae</taxon>
        <taxon>Streptophyta</taxon>
        <taxon>Embryophyta</taxon>
        <taxon>Tracheophyta</taxon>
        <taxon>Spermatophyta</taxon>
        <taxon>Magnoliopsida</taxon>
        <taxon>Liliopsida</taxon>
        <taxon>Araceae</taxon>
        <taxon>Aroideae</taxon>
        <taxon>Colocasieae</taxon>
        <taxon>Colocasia</taxon>
    </lineage>
</organism>
<gene>
    <name evidence="1" type="ORF">Taro_041022</name>
</gene>
<evidence type="ECO:0000313" key="2">
    <source>
        <dbReference type="Proteomes" id="UP000652761"/>
    </source>
</evidence>
<dbReference type="AlphaFoldDB" id="A0A843WEQ2"/>
<sequence length="159" mass="18788">GSWNIEEGIPDLDLLWSLLKNPEESNCGGFSGLPKKSFSGLLIPLEYFSEARTWRQCLDAKIPRMRPAILPSTSGMARDHRQVRLDRTPWLREVGVAERRLVRTSRDMTSGRSSRPRHRRVLYFPHRCLWIMEYSCKVWCNPCRCRLILRQHSRHSWRL</sequence>
<dbReference type="Proteomes" id="UP000652761">
    <property type="component" value="Unassembled WGS sequence"/>
</dbReference>
<keyword evidence="2" id="KW-1185">Reference proteome</keyword>
<proteinExistence type="predicted"/>
<protein>
    <submittedName>
        <fullName evidence="1">Uncharacterized protein</fullName>
    </submittedName>
</protein>
<feature type="non-terminal residue" evidence="1">
    <location>
        <position position="159"/>
    </location>
</feature>
<reference evidence="1" key="1">
    <citation type="submission" date="2017-07" db="EMBL/GenBank/DDBJ databases">
        <title>Taro Niue Genome Assembly and Annotation.</title>
        <authorList>
            <person name="Atibalentja N."/>
            <person name="Keating K."/>
            <person name="Fields C.J."/>
        </authorList>
    </citation>
    <scope>NUCLEOTIDE SEQUENCE</scope>
    <source>
        <strain evidence="1">Niue_2</strain>
        <tissue evidence="1">Leaf</tissue>
    </source>
</reference>
<accession>A0A843WEQ2</accession>
<dbReference type="EMBL" id="NMUH01004047">
    <property type="protein sequence ID" value="MQM08169.1"/>
    <property type="molecule type" value="Genomic_DNA"/>
</dbReference>
<evidence type="ECO:0000313" key="1">
    <source>
        <dbReference type="EMBL" id="MQM08169.1"/>
    </source>
</evidence>